<protein>
    <submittedName>
        <fullName evidence="1">Uncharacterized protein</fullName>
    </submittedName>
</protein>
<dbReference type="AlphaFoldDB" id="D7U5U7"/>
<dbReference type="Proteomes" id="UP000009183">
    <property type="component" value="Chromosome 15"/>
</dbReference>
<organism evidence="1 2">
    <name type="scientific">Vitis vinifera</name>
    <name type="common">Grape</name>
    <dbReference type="NCBI Taxonomy" id="29760"/>
    <lineage>
        <taxon>Eukaryota</taxon>
        <taxon>Viridiplantae</taxon>
        <taxon>Streptophyta</taxon>
        <taxon>Embryophyta</taxon>
        <taxon>Tracheophyta</taxon>
        <taxon>Spermatophyta</taxon>
        <taxon>Magnoliopsida</taxon>
        <taxon>eudicotyledons</taxon>
        <taxon>Gunneridae</taxon>
        <taxon>Pentapetalae</taxon>
        <taxon>rosids</taxon>
        <taxon>Vitales</taxon>
        <taxon>Vitaceae</taxon>
        <taxon>Viteae</taxon>
        <taxon>Vitis</taxon>
    </lineage>
</organism>
<sequence length="41" mass="5253">MQFRIYINFVKYNSKYNPINKKIMRLYKFQYIIRNFKNKSV</sequence>
<evidence type="ECO:0000313" key="2">
    <source>
        <dbReference type="Proteomes" id="UP000009183"/>
    </source>
</evidence>
<dbReference type="InParanoid" id="D7U5U7"/>
<gene>
    <name evidence="1" type="ordered locus">VIT_15s0045g01500</name>
</gene>
<dbReference type="PaxDb" id="29760-VIT_15s0045g01500.t01"/>
<proteinExistence type="predicted"/>
<keyword evidence="2" id="KW-1185">Reference proteome</keyword>
<reference evidence="2" key="1">
    <citation type="journal article" date="2007" name="Nature">
        <title>The grapevine genome sequence suggests ancestral hexaploidization in major angiosperm phyla.</title>
        <authorList>
            <consortium name="The French-Italian Public Consortium for Grapevine Genome Characterization."/>
            <person name="Jaillon O."/>
            <person name="Aury J.-M."/>
            <person name="Noel B."/>
            <person name="Policriti A."/>
            <person name="Clepet C."/>
            <person name="Casagrande A."/>
            <person name="Choisne N."/>
            <person name="Aubourg S."/>
            <person name="Vitulo N."/>
            <person name="Jubin C."/>
            <person name="Vezzi A."/>
            <person name="Legeai F."/>
            <person name="Hugueney P."/>
            <person name="Dasilva C."/>
            <person name="Horner D."/>
            <person name="Mica E."/>
            <person name="Jublot D."/>
            <person name="Poulain J."/>
            <person name="Bruyere C."/>
            <person name="Billault A."/>
            <person name="Segurens B."/>
            <person name="Gouyvenoux M."/>
            <person name="Ugarte E."/>
            <person name="Cattonaro F."/>
            <person name="Anthouard V."/>
            <person name="Vico V."/>
            <person name="Del Fabbro C."/>
            <person name="Alaux M."/>
            <person name="Di Gaspero G."/>
            <person name="Dumas V."/>
            <person name="Felice N."/>
            <person name="Paillard S."/>
            <person name="Juman I."/>
            <person name="Moroldo M."/>
            <person name="Scalabrin S."/>
            <person name="Canaguier A."/>
            <person name="Le Clainche I."/>
            <person name="Malacrida G."/>
            <person name="Durand E."/>
            <person name="Pesole G."/>
            <person name="Laucou V."/>
            <person name="Chatelet P."/>
            <person name="Merdinoglu D."/>
            <person name="Delledonne M."/>
            <person name="Pezzotti M."/>
            <person name="Lecharny A."/>
            <person name="Scarpelli C."/>
            <person name="Artiguenave F."/>
            <person name="Pe M.E."/>
            <person name="Valle G."/>
            <person name="Morgante M."/>
            <person name="Caboche M."/>
            <person name="Adam-Blondon A.-F."/>
            <person name="Weissenbach J."/>
            <person name="Quetier F."/>
            <person name="Wincker P."/>
        </authorList>
    </citation>
    <scope>NUCLEOTIDE SEQUENCE [LARGE SCALE GENOMIC DNA]</scope>
    <source>
        <strain evidence="2">cv. Pinot noir / PN40024</strain>
    </source>
</reference>
<dbReference type="HOGENOM" id="CLU_3280595_0_0_1"/>
<name>D7U5U7_VITVI</name>
<dbReference type="EMBL" id="FN596510">
    <property type="protein sequence ID" value="CBI38116.3"/>
    <property type="molecule type" value="Genomic_DNA"/>
</dbReference>
<accession>D7U5U7</accession>
<evidence type="ECO:0000313" key="1">
    <source>
        <dbReference type="EMBL" id="CBI38116.3"/>
    </source>
</evidence>